<evidence type="ECO:0000313" key="7">
    <source>
        <dbReference type="Proteomes" id="UP000182958"/>
    </source>
</evidence>
<dbReference type="EMBL" id="FPJA01000004">
    <property type="protein sequence ID" value="SFW12707.1"/>
    <property type="molecule type" value="Genomic_DNA"/>
</dbReference>
<accession>A0A1K1LPC3</accession>
<keyword evidence="3" id="KW-0408">Iron</keyword>
<name>A0A1K1LPC3_SELRU</name>
<feature type="domain" description="4Fe-4S ferredoxin-type" evidence="5">
    <location>
        <begin position="32"/>
        <end position="61"/>
    </location>
</feature>
<keyword evidence="2" id="KW-0479">Metal-binding</keyword>
<dbReference type="PROSITE" id="PS51379">
    <property type="entry name" value="4FE4S_FER_2"/>
    <property type="match status" value="2"/>
</dbReference>
<evidence type="ECO:0000256" key="3">
    <source>
        <dbReference type="ARBA" id="ARBA00023004"/>
    </source>
</evidence>
<dbReference type="PROSITE" id="PS00198">
    <property type="entry name" value="4FE4S_FER_1"/>
    <property type="match status" value="2"/>
</dbReference>
<protein>
    <submittedName>
        <fullName evidence="6">4Fe-4S dicluster domain-containing protein</fullName>
    </submittedName>
</protein>
<evidence type="ECO:0000256" key="2">
    <source>
        <dbReference type="ARBA" id="ARBA00022723"/>
    </source>
</evidence>
<dbReference type="Gene3D" id="3.30.70.20">
    <property type="match status" value="1"/>
</dbReference>
<gene>
    <name evidence="6" type="ORF">SAMN02910323_0254</name>
</gene>
<dbReference type="AlphaFoldDB" id="A0A1K1LPC3"/>
<evidence type="ECO:0000256" key="1">
    <source>
        <dbReference type="ARBA" id="ARBA00022485"/>
    </source>
</evidence>
<dbReference type="InterPro" id="IPR017896">
    <property type="entry name" value="4Fe4S_Fe-S-bd"/>
</dbReference>
<dbReference type="PANTHER" id="PTHR43687:SF1">
    <property type="entry name" value="FERREDOXIN III"/>
    <property type="match status" value="1"/>
</dbReference>
<reference evidence="7" key="1">
    <citation type="submission" date="2016-11" db="EMBL/GenBank/DDBJ databases">
        <authorList>
            <person name="Varghese N."/>
            <person name="Submissions S."/>
        </authorList>
    </citation>
    <scope>NUCLEOTIDE SEQUENCE [LARGE SCALE GENOMIC DNA]</scope>
    <source>
        <strain evidence="7">C3</strain>
    </source>
</reference>
<evidence type="ECO:0000259" key="5">
    <source>
        <dbReference type="PROSITE" id="PS51379"/>
    </source>
</evidence>
<dbReference type="GO" id="GO:0046872">
    <property type="term" value="F:metal ion binding"/>
    <property type="evidence" value="ECO:0007669"/>
    <property type="project" value="UniProtKB-KW"/>
</dbReference>
<dbReference type="GO" id="GO:0051539">
    <property type="term" value="F:4 iron, 4 sulfur cluster binding"/>
    <property type="evidence" value="ECO:0007669"/>
    <property type="project" value="UniProtKB-KW"/>
</dbReference>
<dbReference type="Proteomes" id="UP000182958">
    <property type="component" value="Unassembled WGS sequence"/>
</dbReference>
<keyword evidence="1" id="KW-0004">4Fe-4S</keyword>
<evidence type="ECO:0000256" key="4">
    <source>
        <dbReference type="ARBA" id="ARBA00023014"/>
    </source>
</evidence>
<feature type="domain" description="4Fe-4S ferredoxin-type" evidence="5">
    <location>
        <begin position="62"/>
        <end position="91"/>
    </location>
</feature>
<dbReference type="SUPFAM" id="SSF54862">
    <property type="entry name" value="4Fe-4S ferredoxins"/>
    <property type="match status" value="1"/>
</dbReference>
<dbReference type="InterPro" id="IPR017900">
    <property type="entry name" value="4Fe4S_Fe_S_CS"/>
</dbReference>
<dbReference type="InterPro" id="IPR050572">
    <property type="entry name" value="Fe-S_Ferredoxin"/>
</dbReference>
<organism evidence="6 7">
    <name type="scientific">Selenomonas ruminantium</name>
    <dbReference type="NCBI Taxonomy" id="971"/>
    <lineage>
        <taxon>Bacteria</taxon>
        <taxon>Bacillati</taxon>
        <taxon>Bacillota</taxon>
        <taxon>Negativicutes</taxon>
        <taxon>Selenomonadales</taxon>
        <taxon>Selenomonadaceae</taxon>
        <taxon>Selenomonas</taxon>
    </lineage>
</organism>
<proteinExistence type="predicted"/>
<keyword evidence="4" id="KW-0411">Iron-sulfur</keyword>
<evidence type="ECO:0000313" key="6">
    <source>
        <dbReference type="EMBL" id="SFW12707.1"/>
    </source>
</evidence>
<keyword evidence="7" id="KW-1185">Reference proteome</keyword>
<dbReference type="PANTHER" id="PTHR43687">
    <property type="entry name" value="ADENYLYLSULFATE REDUCTASE, BETA SUBUNIT"/>
    <property type="match status" value="1"/>
</dbReference>
<dbReference type="Pfam" id="PF14697">
    <property type="entry name" value="Fer4_21"/>
    <property type="match status" value="1"/>
</dbReference>
<sequence length="92" mass="10106">MPLLNYNNTVYYISQKGLFLYMTEKVKKLSPRHAVVDRAACVACGTCEDVCPRGAIAIYRGQYAKVQEERCVGCGICAGECPASIIKVEVRA</sequence>